<keyword evidence="1" id="KW-0998">Cell outer membrane</keyword>
<comment type="similarity">
    <text evidence="1">Belongs to the LptD family.</text>
</comment>
<dbReference type="Gene3D" id="2.60.450.10">
    <property type="entry name" value="Lipopolysaccharide (LPS) transport protein A like domain"/>
    <property type="match status" value="1"/>
</dbReference>
<sequence length="745" mass="82746" precursor="true">MLRIDLIAGCGLSLALFATPALAQDLQSRPVAPPPAPSAGAPVDENQVKFSAGSLEYDTNTDVVTALGDVRMFRTGNRLRADQVVWNRKTGRVVATGNIAVSNPQGDIAYGDSIDLTDSLKDGMVENMLVVLEQGGRLAAREGLRDADGTVELRDAAYTPCSVTNPEGCPKDPSWKITAVRITYRPERKRVYYHGGQFHLFGLPALPLPTFSHPVGGGSESGLLSPDIRYTRVNGLEVATPYYFRLAPNRGLVVTPHLFSSVLPMVQAEYSMLTQHGAFRVTGYGTRSRRSDDLTSATPLSTEQAFRGYIDSVGRYQFSPTWSLSESVRLASDKTFLRRYDISRDDRLRSTVSLQHIDRDSYFAVTGWYIQTLRANDSQGFQPIALPEIDYRRRIGDVLGGVVQLQANSLALSRSAGQDTQRAFASARWDLRKLTRWGQEVTFTAYARGDAYNTQDTLATPVASYRGTEGFQTRAIGALAADVKWPFVGDFLGGSQRLTPRVQLVASPKIANLAVPNEDSRAVDLEDSNLFALNRFPGYDRFEDSSRATYGVEWALDFPGVSLDTVLGQSYRLSTRPTILPDGTGLSDRFSDFVGRTELRVRDFVSLTHRYRLDKDGFAIRRNEIDATIGSRRTYALIGYLRLNRNIFPAIEDLQDREEARVAGRIQFKRFWSVFGSAVVDLTDRNEDPLSQANGFDPVRHRLGVQYEDDCIRLGLTWRKDYQTNGDARKGSSFLLTLALTNLGR</sequence>
<comment type="caution">
    <text evidence="1">Lacks conserved residue(s) required for the propagation of feature annotation.</text>
</comment>
<gene>
    <name evidence="1" type="primary">lptD</name>
    <name evidence="3" type="ORF">EAH84_03605</name>
</gene>
<evidence type="ECO:0000256" key="1">
    <source>
        <dbReference type="HAMAP-Rule" id="MF_01411"/>
    </source>
</evidence>
<dbReference type="GO" id="GO:1990351">
    <property type="term" value="C:transporter complex"/>
    <property type="evidence" value="ECO:0007669"/>
    <property type="project" value="TreeGrafter"/>
</dbReference>
<protein>
    <recommendedName>
        <fullName evidence="1">LPS-assembly protein LptD</fullName>
    </recommendedName>
</protein>
<dbReference type="GO" id="GO:0015920">
    <property type="term" value="P:lipopolysaccharide transport"/>
    <property type="evidence" value="ECO:0007669"/>
    <property type="project" value="InterPro"/>
</dbReference>
<dbReference type="InterPro" id="IPR050218">
    <property type="entry name" value="LptD"/>
</dbReference>
<feature type="signal peptide" evidence="1">
    <location>
        <begin position="1"/>
        <end position="23"/>
    </location>
</feature>
<dbReference type="GO" id="GO:0009279">
    <property type="term" value="C:cell outer membrane"/>
    <property type="evidence" value="ECO:0007669"/>
    <property type="project" value="UniProtKB-SubCell"/>
</dbReference>
<reference evidence="3 4" key="1">
    <citation type="journal article" date="2019" name="Environ. Microbiol.">
        <title>Species interactions and distinct microbial communities in high Arctic permafrost affected cryosols are associated with the CH4 and CO2 gas fluxes.</title>
        <authorList>
            <person name="Altshuler I."/>
            <person name="Hamel J."/>
            <person name="Turney S."/>
            <person name="Magnuson E."/>
            <person name="Levesque R."/>
            <person name="Greer C."/>
            <person name="Whyte L.G."/>
        </authorList>
    </citation>
    <scope>NUCLEOTIDE SEQUENCE [LARGE SCALE GENOMIC DNA]</scope>
    <source>
        <strain evidence="3 4">S5.1</strain>
    </source>
</reference>
<dbReference type="EMBL" id="RCZK01000002">
    <property type="protein sequence ID" value="TPG14599.1"/>
    <property type="molecule type" value="Genomic_DNA"/>
</dbReference>
<comment type="function">
    <text evidence="1">Involved in the assembly of lipopolysaccharide (LPS) at the surface of the outer membrane.</text>
</comment>
<dbReference type="Pfam" id="PF04453">
    <property type="entry name" value="LptD"/>
    <property type="match status" value="1"/>
</dbReference>
<evidence type="ECO:0000313" key="4">
    <source>
        <dbReference type="Proteomes" id="UP000318413"/>
    </source>
</evidence>
<dbReference type="AlphaFoldDB" id="A0A502CR52"/>
<comment type="subcellular location">
    <subcellularLocation>
        <location evidence="1">Cell outer membrane</location>
    </subcellularLocation>
</comment>
<name>A0A502CR52_9SPHN</name>
<comment type="caution">
    <text evidence="3">The sequence shown here is derived from an EMBL/GenBank/DDBJ whole genome shotgun (WGS) entry which is preliminary data.</text>
</comment>
<evidence type="ECO:0000313" key="3">
    <source>
        <dbReference type="EMBL" id="TPG14599.1"/>
    </source>
</evidence>
<dbReference type="GO" id="GO:0043165">
    <property type="term" value="P:Gram-negative-bacterium-type cell outer membrane assembly"/>
    <property type="evidence" value="ECO:0007669"/>
    <property type="project" value="UniProtKB-UniRule"/>
</dbReference>
<keyword evidence="4" id="KW-1185">Reference proteome</keyword>
<evidence type="ECO:0000259" key="2">
    <source>
        <dbReference type="Pfam" id="PF04453"/>
    </source>
</evidence>
<dbReference type="RefSeq" id="WP_140867852.1">
    <property type="nucleotide sequence ID" value="NZ_RCZK01000002.1"/>
</dbReference>
<dbReference type="InterPro" id="IPR007543">
    <property type="entry name" value="LptD_C"/>
</dbReference>
<proteinExistence type="inferred from homology"/>
<dbReference type="PANTHER" id="PTHR30189:SF1">
    <property type="entry name" value="LPS-ASSEMBLY PROTEIN LPTD"/>
    <property type="match status" value="1"/>
</dbReference>
<accession>A0A502CR52</accession>
<organism evidence="3 4">
    <name type="scientific">Sphingomonas oligophenolica</name>
    <dbReference type="NCBI Taxonomy" id="301154"/>
    <lineage>
        <taxon>Bacteria</taxon>
        <taxon>Pseudomonadati</taxon>
        <taxon>Pseudomonadota</taxon>
        <taxon>Alphaproteobacteria</taxon>
        <taxon>Sphingomonadales</taxon>
        <taxon>Sphingomonadaceae</taxon>
        <taxon>Sphingomonas</taxon>
    </lineage>
</organism>
<dbReference type="Proteomes" id="UP000318413">
    <property type="component" value="Unassembled WGS sequence"/>
</dbReference>
<comment type="subunit">
    <text evidence="1">Component of the lipopolysaccharide transport and assembly complex.</text>
</comment>
<feature type="domain" description="LptD C-terminal" evidence="2">
    <location>
        <begin position="306"/>
        <end position="672"/>
    </location>
</feature>
<keyword evidence="1" id="KW-0732">Signal</keyword>
<dbReference type="OrthoDB" id="9760225at2"/>
<dbReference type="InterPro" id="IPR020889">
    <property type="entry name" value="LipoPS_assembly_LptD"/>
</dbReference>
<feature type="chain" id="PRO_5021521593" description="LPS-assembly protein LptD" evidence="1">
    <location>
        <begin position="24"/>
        <end position="745"/>
    </location>
</feature>
<dbReference type="HAMAP" id="MF_01411">
    <property type="entry name" value="LPS_assembly_LptD"/>
    <property type="match status" value="1"/>
</dbReference>
<dbReference type="PANTHER" id="PTHR30189">
    <property type="entry name" value="LPS-ASSEMBLY PROTEIN"/>
    <property type="match status" value="1"/>
</dbReference>
<keyword evidence="1" id="KW-0472">Membrane</keyword>